<organism evidence="2 3">
    <name type="scientific">Penicillium citrinum</name>
    <dbReference type="NCBI Taxonomy" id="5077"/>
    <lineage>
        <taxon>Eukaryota</taxon>
        <taxon>Fungi</taxon>
        <taxon>Dikarya</taxon>
        <taxon>Ascomycota</taxon>
        <taxon>Pezizomycotina</taxon>
        <taxon>Eurotiomycetes</taxon>
        <taxon>Eurotiomycetidae</taxon>
        <taxon>Eurotiales</taxon>
        <taxon>Aspergillaceae</taxon>
        <taxon>Penicillium</taxon>
    </lineage>
</organism>
<dbReference type="OrthoDB" id="5334244at2759"/>
<accession>A0A9W9P516</accession>
<evidence type="ECO:0000256" key="1">
    <source>
        <dbReference type="SAM" id="MobiDB-lite"/>
    </source>
</evidence>
<dbReference type="EMBL" id="JAPQKT010000003">
    <property type="protein sequence ID" value="KAJ5235591.1"/>
    <property type="molecule type" value="Genomic_DNA"/>
</dbReference>
<reference evidence="2" key="1">
    <citation type="submission" date="2022-11" db="EMBL/GenBank/DDBJ databases">
        <authorList>
            <person name="Petersen C."/>
        </authorList>
    </citation>
    <scope>NUCLEOTIDE SEQUENCE</scope>
    <source>
        <strain evidence="2">IBT 23319</strain>
    </source>
</reference>
<gene>
    <name evidence="2" type="ORF">N7469_004759</name>
</gene>
<proteinExistence type="predicted"/>
<sequence>MISSMRLQPRLQSTVSLLTLGRPSFAIYGRRAYANGEGKAQKDKSDQSTNYPIPSNKAEPTLHDGRQSPIADHEGHLRKDLPQDVKEHNKDMDNRYDKPYNHIADEGNIEGGWEKK</sequence>
<dbReference type="Proteomes" id="UP001147733">
    <property type="component" value="Unassembled WGS sequence"/>
</dbReference>
<protein>
    <submittedName>
        <fullName evidence="2">Uncharacterized protein</fullName>
    </submittedName>
</protein>
<evidence type="ECO:0000313" key="2">
    <source>
        <dbReference type="EMBL" id="KAJ5235591.1"/>
    </source>
</evidence>
<keyword evidence="3" id="KW-1185">Reference proteome</keyword>
<comment type="caution">
    <text evidence="2">The sequence shown here is derived from an EMBL/GenBank/DDBJ whole genome shotgun (WGS) entry which is preliminary data.</text>
</comment>
<feature type="region of interest" description="Disordered" evidence="1">
    <location>
        <begin position="35"/>
        <end position="116"/>
    </location>
</feature>
<name>A0A9W9P516_PENCI</name>
<dbReference type="AlphaFoldDB" id="A0A9W9P516"/>
<evidence type="ECO:0000313" key="3">
    <source>
        <dbReference type="Proteomes" id="UP001147733"/>
    </source>
</evidence>
<feature type="compositionally biased region" description="Basic and acidic residues" evidence="1">
    <location>
        <begin position="60"/>
        <end position="105"/>
    </location>
</feature>
<dbReference type="GeneID" id="81382846"/>
<dbReference type="RefSeq" id="XP_056503091.1">
    <property type="nucleotide sequence ID" value="XM_056643679.1"/>
</dbReference>
<reference evidence="2" key="2">
    <citation type="journal article" date="2023" name="IMA Fungus">
        <title>Comparative genomic study of the Penicillium genus elucidates a diverse pangenome and 15 lateral gene transfer events.</title>
        <authorList>
            <person name="Petersen C."/>
            <person name="Sorensen T."/>
            <person name="Nielsen M.R."/>
            <person name="Sondergaard T.E."/>
            <person name="Sorensen J.L."/>
            <person name="Fitzpatrick D.A."/>
            <person name="Frisvad J.C."/>
            <person name="Nielsen K.L."/>
        </authorList>
    </citation>
    <scope>NUCLEOTIDE SEQUENCE</scope>
    <source>
        <strain evidence="2">IBT 23319</strain>
    </source>
</reference>